<dbReference type="STRING" id="1531966.A0A0A1TRN7"/>
<dbReference type="EMBL" id="CDHN01000007">
    <property type="protein sequence ID" value="CEJ94805.1"/>
    <property type="molecule type" value="Genomic_DNA"/>
</dbReference>
<keyword evidence="10" id="KW-0119">Carbohydrate metabolism</keyword>
<gene>
    <name evidence="15" type="ORF">VHEMI10315</name>
</gene>
<dbReference type="GO" id="GO:0005576">
    <property type="term" value="C:extracellular region"/>
    <property type="evidence" value="ECO:0007669"/>
    <property type="project" value="UniProtKB-SubCell"/>
</dbReference>
<dbReference type="GO" id="GO:0006032">
    <property type="term" value="P:chitin catabolic process"/>
    <property type="evidence" value="ECO:0007669"/>
    <property type="project" value="UniProtKB-KW"/>
</dbReference>
<evidence type="ECO:0000256" key="1">
    <source>
        <dbReference type="ARBA" id="ARBA00000822"/>
    </source>
</evidence>
<reference evidence="15 16" key="1">
    <citation type="journal article" date="2015" name="Genome Announc.">
        <title>Draft Genome Sequence and Gene Annotation of the Entomopathogenic Fungus Verticillium hemipterigenum.</title>
        <authorList>
            <person name="Horn F."/>
            <person name="Habel A."/>
            <person name="Scharf D.H."/>
            <person name="Dworschak J."/>
            <person name="Brakhage A.A."/>
            <person name="Guthke R."/>
            <person name="Hertweck C."/>
            <person name="Linde J."/>
        </authorList>
    </citation>
    <scope>NUCLEOTIDE SEQUENCE [LARGE SCALE GENOMIC DNA]</scope>
</reference>
<keyword evidence="6 13" id="KW-0378">Hydrolase</keyword>
<dbReference type="InterPro" id="IPR001223">
    <property type="entry name" value="Glyco_hydro18_cat"/>
</dbReference>
<evidence type="ECO:0000256" key="6">
    <source>
        <dbReference type="ARBA" id="ARBA00022801"/>
    </source>
</evidence>
<dbReference type="GO" id="GO:0000272">
    <property type="term" value="P:polysaccharide catabolic process"/>
    <property type="evidence" value="ECO:0007669"/>
    <property type="project" value="UniProtKB-KW"/>
</dbReference>
<dbReference type="InterPro" id="IPR017853">
    <property type="entry name" value="GH"/>
</dbReference>
<evidence type="ECO:0000259" key="14">
    <source>
        <dbReference type="PROSITE" id="PS51910"/>
    </source>
</evidence>
<keyword evidence="16" id="KW-1185">Reference proteome</keyword>
<accession>A0A0A1TRN7</accession>
<evidence type="ECO:0000256" key="5">
    <source>
        <dbReference type="ARBA" id="ARBA00022525"/>
    </source>
</evidence>
<dbReference type="AlphaFoldDB" id="A0A0A1TRN7"/>
<proteinExistence type="inferred from homology"/>
<dbReference type="PROSITE" id="PS01095">
    <property type="entry name" value="GH18_1"/>
    <property type="match status" value="1"/>
</dbReference>
<comment type="subcellular location">
    <subcellularLocation>
        <location evidence="2">Secreted</location>
    </subcellularLocation>
</comment>
<evidence type="ECO:0000313" key="16">
    <source>
        <dbReference type="Proteomes" id="UP000039046"/>
    </source>
</evidence>
<sequence length="392" mass="43673">MTYRSVAYFVNWAIYARKHRPQDLPAQNLTHILYSFANVRPESGEVYLTDGWADTDIHFENDSWNDSGTNLYGCLKQLNLLKKQNRNLKVLVSVGGWTYSANFPAPASTPQGRETFAKSCVELLKTMGFDGIDIDWEYPKNADEARNFVELLACVRKEMDDYANRTSGGHHFELTVACPAGPDNINKLDVGGMSQYVDFWNLMAYDYAGSWDQNSGHQANLYPSRSVPTSTPFSTTAAIELYQQKGVPSNKIVLGMPLYGRTFENTDGLGKPYNGVGPGTWEAGVYDYKKLPLEGSEEHTDAEAVASYCYNPGSRVLVTYDTKAMAKTKAEYIKQRGLGGGMWWESSADKSGDESLIKTVVDEFGGPNGLLRQDNCISYPETKYDNLRAGFP</sequence>
<keyword evidence="7" id="KW-0146">Chitin degradation</keyword>
<dbReference type="PANTHER" id="PTHR11177">
    <property type="entry name" value="CHITINASE"/>
    <property type="match status" value="1"/>
</dbReference>
<dbReference type="Proteomes" id="UP000039046">
    <property type="component" value="Unassembled WGS sequence"/>
</dbReference>
<dbReference type="PANTHER" id="PTHR11177:SF317">
    <property type="entry name" value="CHITINASE 12-RELATED"/>
    <property type="match status" value="1"/>
</dbReference>
<evidence type="ECO:0000256" key="13">
    <source>
        <dbReference type="RuleBase" id="RU000489"/>
    </source>
</evidence>
<dbReference type="SUPFAM" id="SSF54556">
    <property type="entry name" value="Chitinase insertion domain"/>
    <property type="match status" value="1"/>
</dbReference>
<dbReference type="InterPro" id="IPR029070">
    <property type="entry name" value="Chitinase_insertion_sf"/>
</dbReference>
<evidence type="ECO:0000256" key="12">
    <source>
        <dbReference type="ARBA" id="ARBA00023326"/>
    </source>
</evidence>
<dbReference type="InterPro" id="IPR050314">
    <property type="entry name" value="Glycosyl_Hydrlase_18"/>
</dbReference>
<organism evidence="15 16">
    <name type="scientific">[Torrubiella] hemipterigena</name>
    <dbReference type="NCBI Taxonomy" id="1531966"/>
    <lineage>
        <taxon>Eukaryota</taxon>
        <taxon>Fungi</taxon>
        <taxon>Dikarya</taxon>
        <taxon>Ascomycota</taxon>
        <taxon>Pezizomycotina</taxon>
        <taxon>Sordariomycetes</taxon>
        <taxon>Hypocreomycetidae</taxon>
        <taxon>Hypocreales</taxon>
        <taxon>Clavicipitaceae</taxon>
        <taxon>Clavicipitaceae incertae sedis</taxon>
        <taxon>'Torrubiella' clade</taxon>
    </lineage>
</organism>
<keyword evidence="9" id="KW-0325">Glycoprotein</keyword>
<dbReference type="InterPro" id="IPR001579">
    <property type="entry name" value="Glyco_hydro_18_chit_AS"/>
</dbReference>
<dbReference type="PROSITE" id="PS51910">
    <property type="entry name" value="GH18_2"/>
    <property type="match status" value="1"/>
</dbReference>
<comment type="similarity">
    <text evidence="3">Belongs to the glycosyl hydrolase 18 family. Chitinase class V subfamily.</text>
</comment>
<dbReference type="HOGENOM" id="CLU_002833_1_0_1"/>
<dbReference type="SMART" id="SM00636">
    <property type="entry name" value="Glyco_18"/>
    <property type="match status" value="1"/>
</dbReference>
<keyword evidence="11 13" id="KW-0326">Glycosidase</keyword>
<dbReference type="GO" id="GO:0008061">
    <property type="term" value="F:chitin binding"/>
    <property type="evidence" value="ECO:0007669"/>
    <property type="project" value="InterPro"/>
</dbReference>
<dbReference type="FunFam" id="3.20.20.80:FF:000095">
    <property type="entry name" value="Endochitinase B1"/>
    <property type="match status" value="1"/>
</dbReference>
<dbReference type="CDD" id="cd06548">
    <property type="entry name" value="GH18_chitinase"/>
    <property type="match status" value="1"/>
</dbReference>
<keyword evidence="5" id="KW-0964">Secreted</keyword>
<dbReference type="Pfam" id="PF00704">
    <property type="entry name" value="Glyco_hydro_18"/>
    <property type="match status" value="1"/>
</dbReference>
<dbReference type="Gene3D" id="3.20.20.80">
    <property type="entry name" value="Glycosidases"/>
    <property type="match status" value="1"/>
</dbReference>
<evidence type="ECO:0000256" key="3">
    <source>
        <dbReference type="ARBA" id="ARBA00008682"/>
    </source>
</evidence>
<dbReference type="SUPFAM" id="SSF51445">
    <property type="entry name" value="(Trans)glycosidases"/>
    <property type="match status" value="1"/>
</dbReference>
<keyword evidence="8" id="KW-0843">Virulence</keyword>
<evidence type="ECO:0000256" key="9">
    <source>
        <dbReference type="ARBA" id="ARBA00023180"/>
    </source>
</evidence>
<dbReference type="InterPro" id="IPR011583">
    <property type="entry name" value="Chitinase_II/V-like_cat"/>
</dbReference>
<name>A0A0A1TRN7_9HYPO</name>
<dbReference type="OrthoDB" id="76388at2759"/>
<evidence type="ECO:0000256" key="10">
    <source>
        <dbReference type="ARBA" id="ARBA00023277"/>
    </source>
</evidence>
<evidence type="ECO:0000256" key="7">
    <source>
        <dbReference type="ARBA" id="ARBA00023024"/>
    </source>
</evidence>
<dbReference type="GO" id="GO:0008843">
    <property type="term" value="F:endochitinase activity"/>
    <property type="evidence" value="ECO:0007669"/>
    <property type="project" value="UniProtKB-EC"/>
</dbReference>
<protein>
    <recommendedName>
        <fullName evidence="4">chitinase</fullName>
        <ecNumber evidence="4">3.2.1.14</ecNumber>
    </recommendedName>
</protein>
<dbReference type="Gene3D" id="3.10.50.10">
    <property type="match status" value="1"/>
</dbReference>
<evidence type="ECO:0000256" key="4">
    <source>
        <dbReference type="ARBA" id="ARBA00012729"/>
    </source>
</evidence>
<keyword evidence="12" id="KW-0624">Polysaccharide degradation</keyword>
<feature type="domain" description="GH18" evidence="14">
    <location>
        <begin position="3"/>
        <end position="367"/>
    </location>
</feature>
<evidence type="ECO:0000313" key="15">
    <source>
        <dbReference type="EMBL" id="CEJ94805.1"/>
    </source>
</evidence>
<evidence type="ECO:0000256" key="2">
    <source>
        <dbReference type="ARBA" id="ARBA00004613"/>
    </source>
</evidence>
<evidence type="ECO:0000256" key="8">
    <source>
        <dbReference type="ARBA" id="ARBA00023026"/>
    </source>
</evidence>
<dbReference type="FunFam" id="3.10.50.10:FF:000005">
    <property type="entry name" value="Endochitinase B1"/>
    <property type="match status" value="1"/>
</dbReference>
<comment type="catalytic activity">
    <reaction evidence="1">
        <text>Random endo-hydrolysis of N-acetyl-beta-D-glucosaminide (1-&gt;4)-beta-linkages in chitin and chitodextrins.</text>
        <dbReference type="EC" id="3.2.1.14"/>
    </reaction>
</comment>
<evidence type="ECO:0000256" key="11">
    <source>
        <dbReference type="ARBA" id="ARBA00023295"/>
    </source>
</evidence>
<dbReference type="EC" id="3.2.1.14" evidence="4"/>